<reference evidence="3 4" key="1">
    <citation type="submission" date="2016-03" db="EMBL/GenBank/DDBJ databases">
        <title>Acinetobacter genomospecies 28 strain ANC 4149.</title>
        <authorList>
            <person name="Radolfova-Krizova L."/>
            <person name="Nemec A."/>
        </authorList>
    </citation>
    <scope>NUCLEOTIDE SEQUENCE [LARGE SCALE GENOMIC DNA]</scope>
    <source>
        <strain evidence="3 4">ANC 4149</strain>
    </source>
</reference>
<comment type="similarity">
    <text evidence="1 2">Belongs to the UPF0125 (RnfH) family.</text>
</comment>
<dbReference type="RefSeq" id="WP_067670130.1">
    <property type="nucleotide sequence ID" value="NZ_CBCSIK010000006.1"/>
</dbReference>
<gene>
    <name evidence="3" type="ORF">AZH43_14855</name>
</gene>
<dbReference type="InterPro" id="IPR005346">
    <property type="entry name" value="RnfH"/>
</dbReference>
<dbReference type="OrthoDB" id="9796575at2"/>
<dbReference type="Gene3D" id="3.10.20.280">
    <property type="entry name" value="RnfH-like"/>
    <property type="match status" value="1"/>
</dbReference>
<dbReference type="STRING" id="1806892.AZH43_14855"/>
<protein>
    <recommendedName>
        <fullName evidence="2">UPF0125 protein AZH43_14855</fullName>
    </recommendedName>
</protein>
<keyword evidence="4" id="KW-1185">Reference proteome</keyword>
<accession>A0A151Y020</accession>
<dbReference type="SUPFAM" id="SSF54285">
    <property type="entry name" value="MoaD/ThiS"/>
    <property type="match status" value="1"/>
</dbReference>
<evidence type="ECO:0000313" key="3">
    <source>
        <dbReference type="EMBL" id="KYQ71386.1"/>
    </source>
</evidence>
<evidence type="ECO:0000313" key="4">
    <source>
        <dbReference type="Proteomes" id="UP000076276"/>
    </source>
</evidence>
<evidence type="ECO:0000256" key="2">
    <source>
        <dbReference type="HAMAP-Rule" id="MF_00460"/>
    </source>
</evidence>
<dbReference type="Pfam" id="PF03658">
    <property type="entry name" value="Ub-RnfH"/>
    <property type="match status" value="1"/>
</dbReference>
<evidence type="ECO:0000256" key="1">
    <source>
        <dbReference type="ARBA" id="ARBA00010645"/>
    </source>
</evidence>
<comment type="caution">
    <text evidence="3">The sequence shown here is derived from an EMBL/GenBank/DDBJ whole genome shotgun (WGS) entry which is preliminary data.</text>
</comment>
<name>A0A151Y020_9GAMM</name>
<dbReference type="PANTHER" id="PTHR37483:SF1">
    <property type="entry name" value="UPF0125 PROTEIN RATB"/>
    <property type="match status" value="1"/>
</dbReference>
<dbReference type="EMBL" id="LUAW01000027">
    <property type="protein sequence ID" value="KYQ71386.1"/>
    <property type="molecule type" value="Genomic_DNA"/>
</dbReference>
<dbReference type="InterPro" id="IPR016155">
    <property type="entry name" value="Mopterin_synth/thiamin_S_b"/>
</dbReference>
<sequence>MVMQAQVWVTFADAEQQFHIAVEFKEGMTALDAIEQSGIAQQTVLPEPLQLGIFGQRIQDPRQLLAAGDRVEIYRALTINPKDIRRKRAISHPVGRFSKGNRFKQLKQ</sequence>
<dbReference type="HAMAP" id="MF_00460">
    <property type="entry name" value="UPF0125_RnfH"/>
    <property type="match status" value="1"/>
</dbReference>
<dbReference type="InterPro" id="IPR037021">
    <property type="entry name" value="RnfH_sf"/>
</dbReference>
<organism evidence="3 4">
    <name type="scientific">Acinetobacter pragensis</name>
    <dbReference type="NCBI Taxonomy" id="1806892"/>
    <lineage>
        <taxon>Bacteria</taxon>
        <taxon>Pseudomonadati</taxon>
        <taxon>Pseudomonadota</taxon>
        <taxon>Gammaproteobacteria</taxon>
        <taxon>Moraxellales</taxon>
        <taxon>Moraxellaceae</taxon>
        <taxon>Acinetobacter</taxon>
    </lineage>
</organism>
<proteinExistence type="inferred from homology"/>
<dbReference type="PANTHER" id="PTHR37483">
    <property type="entry name" value="UPF0125 PROTEIN RATB"/>
    <property type="match status" value="1"/>
</dbReference>
<dbReference type="AlphaFoldDB" id="A0A151Y020"/>
<dbReference type="Proteomes" id="UP000076276">
    <property type="component" value="Unassembled WGS sequence"/>
</dbReference>